<evidence type="ECO:0000256" key="2">
    <source>
        <dbReference type="ARBA" id="ARBA00023037"/>
    </source>
</evidence>
<dbReference type="GO" id="GO:0005178">
    <property type="term" value="F:integrin binding"/>
    <property type="evidence" value="ECO:0007669"/>
    <property type="project" value="TreeGrafter"/>
</dbReference>
<dbReference type="InterPro" id="IPR048285">
    <property type="entry name" value="Integrin_alpha_Ig-like_2"/>
</dbReference>
<dbReference type="Gene3D" id="2.60.40.1460">
    <property type="entry name" value="Integrin domains. Chain A, domain 2"/>
    <property type="match status" value="1"/>
</dbReference>
<dbReference type="SUPFAM" id="SSF69179">
    <property type="entry name" value="Integrin domains"/>
    <property type="match status" value="2"/>
</dbReference>
<evidence type="ECO:0000313" key="6">
    <source>
        <dbReference type="EnsemblMetazoa" id="AMAM002228-PA"/>
    </source>
</evidence>
<dbReference type="AlphaFoldDB" id="A0A182S993"/>
<dbReference type="GO" id="GO:0033627">
    <property type="term" value="P:cell adhesion mediated by integrin"/>
    <property type="evidence" value="ECO:0007669"/>
    <property type="project" value="TreeGrafter"/>
</dbReference>
<sequence>MSAVFAAGQPFDVLVKYELIVDGQVGRVTLPGVGGNRRTEKITVTGTSECRRIDVRLKATAASIYKPVFVELSYELERSVPTEPDAGFCASCALLDPTVPNRLIQRISFKTGCQGEVCVSDLRLSARWLDITPVYVLGSSKKASLEFEVYNAGENAYLPQLNVTLTPARLTLAKLTSECQQTITTDAVNVLCDLNNGLPLKASYTSRYTLILDMTKLEGSSAEIKAEALSSSDESAQDDNFLEQVLTLQEFSDIEIIGKTSSSEVFLEQQSGLHNVTYEIQVHSNGPSTFRRLGFTLDVPLVYHKPSSGQSF</sequence>
<dbReference type="GO" id="GO:0009897">
    <property type="term" value="C:external side of plasma membrane"/>
    <property type="evidence" value="ECO:0007669"/>
    <property type="project" value="TreeGrafter"/>
</dbReference>
<keyword evidence="7" id="KW-1185">Reference proteome</keyword>
<name>A0A182S993_9DIPT</name>
<keyword evidence="3" id="KW-0472">Membrane</keyword>
<reference evidence="7" key="1">
    <citation type="submission" date="2013-09" db="EMBL/GenBank/DDBJ databases">
        <title>The Genome Sequence of Anopheles maculatus species B.</title>
        <authorList>
            <consortium name="The Broad Institute Genomics Platform"/>
            <person name="Neafsey D.E."/>
            <person name="Besansky N."/>
            <person name="Howell P."/>
            <person name="Walton C."/>
            <person name="Young S.K."/>
            <person name="Zeng Q."/>
            <person name="Gargeya S."/>
            <person name="Fitzgerald M."/>
            <person name="Haas B."/>
            <person name="Abouelleil A."/>
            <person name="Allen A.W."/>
            <person name="Alvarado L."/>
            <person name="Arachchi H.M."/>
            <person name="Berlin A.M."/>
            <person name="Chapman S.B."/>
            <person name="Gainer-Dewar J."/>
            <person name="Goldberg J."/>
            <person name="Griggs A."/>
            <person name="Gujja S."/>
            <person name="Hansen M."/>
            <person name="Howarth C."/>
            <person name="Imamovic A."/>
            <person name="Ireland A."/>
            <person name="Larimer J."/>
            <person name="McCowan C."/>
            <person name="Murphy C."/>
            <person name="Pearson M."/>
            <person name="Poon T.W."/>
            <person name="Priest M."/>
            <person name="Roberts A."/>
            <person name="Saif S."/>
            <person name="Shea T."/>
            <person name="Sisk P."/>
            <person name="Sykes S."/>
            <person name="Wortman J."/>
            <person name="Nusbaum C."/>
            <person name="Birren B."/>
        </authorList>
    </citation>
    <scope>NUCLEOTIDE SEQUENCE [LARGE SCALE GENOMIC DNA]</scope>
    <source>
        <strain evidence="7">maculatus3</strain>
    </source>
</reference>
<reference evidence="6" key="2">
    <citation type="submission" date="2020-05" db="UniProtKB">
        <authorList>
            <consortium name="EnsemblMetazoa"/>
        </authorList>
    </citation>
    <scope>IDENTIFICATION</scope>
    <source>
        <strain evidence="6">maculatus3</strain>
    </source>
</reference>
<evidence type="ECO:0000256" key="3">
    <source>
        <dbReference type="ARBA" id="ARBA00023136"/>
    </source>
</evidence>
<dbReference type="GO" id="GO:0007160">
    <property type="term" value="P:cell-matrix adhesion"/>
    <property type="evidence" value="ECO:0007669"/>
    <property type="project" value="TreeGrafter"/>
</dbReference>
<comment type="subcellular location">
    <subcellularLocation>
        <location evidence="1">Membrane</location>
        <topology evidence="1">Single-pass type I membrane protein</topology>
    </subcellularLocation>
</comment>
<accession>A0A182S993</accession>
<dbReference type="InterPro" id="IPR032695">
    <property type="entry name" value="Integrin_dom_sf"/>
</dbReference>
<dbReference type="PANTHER" id="PTHR23220:SF83">
    <property type="entry name" value="INTEGRIN ALPHA-PS3-RELATED"/>
    <property type="match status" value="1"/>
</dbReference>
<evidence type="ECO:0000259" key="5">
    <source>
        <dbReference type="Pfam" id="PF20805"/>
    </source>
</evidence>
<keyword evidence="4" id="KW-0325">Glycoprotein</keyword>
<evidence type="ECO:0000256" key="4">
    <source>
        <dbReference type="ARBA" id="ARBA00023180"/>
    </source>
</evidence>
<dbReference type="PANTHER" id="PTHR23220">
    <property type="entry name" value="INTEGRIN ALPHA"/>
    <property type="match status" value="1"/>
</dbReference>
<evidence type="ECO:0000313" key="7">
    <source>
        <dbReference type="Proteomes" id="UP000075901"/>
    </source>
</evidence>
<dbReference type="Gene3D" id="2.60.40.1510">
    <property type="entry name" value="ntegrin, alpha v. Chain A, domain 3"/>
    <property type="match status" value="1"/>
</dbReference>
<dbReference type="GO" id="GO:0007157">
    <property type="term" value="P:heterophilic cell-cell adhesion via plasma membrane cell adhesion molecules"/>
    <property type="evidence" value="ECO:0007669"/>
    <property type="project" value="UniProtKB-ARBA"/>
</dbReference>
<organism evidence="6 7">
    <name type="scientific">Anopheles maculatus</name>
    <dbReference type="NCBI Taxonomy" id="74869"/>
    <lineage>
        <taxon>Eukaryota</taxon>
        <taxon>Metazoa</taxon>
        <taxon>Ecdysozoa</taxon>
        <taxon>Arthropoda</taxon>
        <taxon>Hexapoda</taxon>
        <taxon>Insecta</taxon>
        <taxon>Pterygota</taxon>
        <taxon>Neoptera</taxon>
        <taxon>Endopterygota</taxon>
        <taxon>Diptera</taxon>
        <taxon>Nematocera</taxon>
        <taxon>Culicoidea</taxon>
        <taxon>Culicidae</taxon>
        <taxon>Anophelinae</taxon>
        <taxon>Anopheles</taxon>
        <taxon>Anopheles maculatus group</taxon>
    </lineage>
</organism>
<evidence type="ECO:0000256" key="1">
    <source>
        <dbReference type="ARBA" id="ARBA00004479"/>
    </source>
</evidence>
<protein>
    <submittedName>
        <fullName evidence="6">Integrin_alpha2 domain-containing protein</fullName>
    </submittedName>
</protein>
<dbReference type="GO" id="GO:0007229">
    <property type="term" value="P:integrin-mediated signaling pathway"/>
    <property type="evidence" value="ECO:0007669"/>
    <property type="project" value="UniProtKB-KW"/>
</dbReference>
<dbReference type="GO" id="GO:0008305">
    <property type="term" value="C:integrin complex"/>
    <property type="evidence" value="ECO:0007669"/>
    <property type="project" value="TreeGrafter"/>
</dbReference>
<dbReference type="VEuPathDB" id="VectorBase:AMAM002228"/>
<feature type="domain" description="Integrin alpha second immunoglobulin-like" evidence="5">
    <location>
        <begin position="114"/>
        <end position="240"/>
    </location>
</feature>
<dbReference type="Pfam" id="PF20805">
    <property type="entry name" value="Integrin_A_Ig_2"/>
    <property type="match status" value="1"/>
</dbReference>
<dbReference type="EnsemblMetazoa" id="AMAM002228-RA">
    <property type="protein sequence ID" value="AMAM002228-PA"/>
    <property type="gene ID" value="AMAM002228"/>
</dbReference>
<proteinExistence type="predicted"/>
<dbReference type="Proteomes" id="UP000075901">
    <property type="component" value="Unassembled WGS sequence"/>
</dbReference>
<keyword evidence="2" id="KW-0401">Integrin</keyword>